<protein>
    <submittedName>
        <fullName evidence="2">Uncharacterized protein</fullName>
    </submittedName>
</protein>
<comment type="caution">
    <text evidence="2">The sequence shown here is derived from an EMBL/GenBank/DDBJ whole genome shotgun (WGS) entry which is preliminary data.</text>
</comment>
<evidence type="ECO:0000256" key="1">
    <source>
        <dbReference type="SAM" id="SignalP"/>
    </source>
</evidence>
<organism evidence="2 3">
    <name type="scientific">Hoeflea ulvae</name>
    <dbReference type="NCBI Taxonomy" id="2983764"/>
    <lineage>
        <taxon>Bacteria</taxon>
        <taxon>Pseudomonadati</taxon>
        <taxon>Pseudomonadota</taxon>
        <taxon>Alphaproteobacteria</taxon>
        <taxon>Hyphomicrobiales</taxon>
        <taxon>Rhizobiaceae</taxon>
        <taxon>Hoeflea</taxon>
    </lineage>
</organism>
<sequence length="117" mass="12857">MIRLFCLTSAVMALAGPASALQKFEEYRIMGNEIRSVEMGPQEVEDPATLIITLQSEGGESRQILLESDGFLDDCMQTINYTIGDTSRYIQIRAHLTADTMNGAVITECTSVSIQGY</sequence>
<dbReference type="Proteomes" id="UP001081283">
    <property type="component" value="Unassembled WGS sequence"/>
</dbReference>
<accession>A0ABT3YJP3</accession>
<feature type="signal peptide" evidence="1">
    <location>
        <begin position="1"/>
        <end position="20"/>
    </location>
</feature>
<dbReference type="RefSeq" id="WP_267613969.1">
    <property type="nucleotide sequence ID" value="NZ_JAOVZQ010000001.1"/>
</dbReference>
<proteinExistence type="predicted"/>
<evidence type="ECO:0000313" key="2">
    <source>
        <dbReference type="EMBL" id="MCY0096124.1"/>
    </source>
</evidence>
<dbReference type="EMBL" id="JAOVZQ010000001">
    <property type="protein sequence ID" value="MCY0096124.1"/>
    <property type="molecule type" value="Genomic_DNA"/>
</dbReference>
<evidence type="ECO:0000313" key="3">
    <source>
        <dbReference type="Proteomes" id="UP001081283"/>
    </source>
</evidence>
<keyword evidence="3" id="KW-1185">Reference proteome</keyword>
<gene>
    <name evidence="2" type="ORF">OEG82_19195</name>
</gene>
<feature type="chain" id="PRO_5047294462" evidence="1">
    <location>
        <begin position="21"/>
        <end position="117"/>
    </location>
</feature>
<keyword evidence="1" id="KW-0732">Signal</keyword>
<reference evidence="2" key="1">
    <citation type="submission" date="2022-10" db="EMBL/GenBank/DDBJ databases">
        <title>Hoeflea sp. J2-29, isolated from marine algae.</title>
        <authorList>
            <person name="Kristyanto S."/>
            <person name="Kim J.M."/>
            <person name="Jeon C.O."/>
        </authorList>
    </citation>
    <scope>NUCLEOTIDE SEQUENCE</scope>
    <source>
        <strain evidence="2">J2-29</strain>
    </source>
</reference>
<name>A0ABT3YJP3_9HYPH</name>